<dbReference type="Gene3D" id="2.60.120.920">
    <property type="match status" value="1"/>
</dbReference>
<feature type="compositionally biased region" description="Basic and acidic residues" evidence="3">
    <location>
        <begin position="257"/>
        <end position="269"/>
    </location>
</feature>
<feature type="compositionally biased region" description="Acidic residues" evidence="3">
    <location>
        <begin position="133"/>
        <end position="147"/>
    </location>
</feature>
<dbReference type="InterPro" id="IPR036361">
    <property type="entry name" value="SAP_dom_sf"/>
</dbReference>
<dbReference type="Gene3D" id="3.40.50.300">
    <property type="entry name" value="P-loop containing nucleotide triphosphate hydrolases"/>
    <property type="match status" value="1"/>
</dbReference>
<protein>
    <recommendedName>
        <fullName evidence="4">B30.2/SPRY domain-containing protein</fullName>
    </recommendedName>
</protein>
<comment type="subcellular location">
    <subcellularLocation>
        <location evidence="1">Nucleus</location>
    </subcellularLocation>
</comment>
<dbReference type="CDD" id="cd12884">
    <property type="entry name" value="SPRY_hnRNP"/>
    <property type="match status" value="1"/>
</dbReference>
<evidence type="ECO:0000256" key="2">
    <source>
        <dbReference type="ARBA" id="ARBA00023242"/>
    </source>
</evidence>
<evidence type="ECO:0000259" key="4">
    <source>
        <dbReference type="PROSITE" id="PS50188"/>
    </source>
</evidence>
<dbReference type="PANTHER" id="PTHR12381">
    <property type="entry name" value="HETEROGENEOUS NUCLEAR RIBONUCLEOPROTEIN U FAMILY MEMBER"/>
    <property type="match status" value="1"/>
</dbReference>
<feature type="compositionally biased region" description="Basic and acidic residues" evidence="3">
    <location>
        <begin position="222"/>
        <end position="238"/>
    </location>
</feature>
<dbReference type="EMBL" id="CAWYQH010000046">
    <property type="protein sequence ID" value="CAK8678068.1"/>
    <property type="molecule type" value="Genomic_DNA"/>
</dbReference>
<dbReference type="Pfam" id="PF13671">
    <property type="entry name" value="AAA_33"/>
    <property type="match status" value="1"/>
</dbReference>
<evidence type="ECO:0000256" key="1">
    <source>
        <dbReference type="ARBA" id="ARBA00004123"/>
    </source>
</evidence>
<comment type="caution">
    <text evidence="5">The sequence shown here is derived from an EMBL/GenBank/DDBJ whole genome shotgun (WGS) entry which is preliminary data.</text>
</comment>
<dbReference type="Pfam" id="PF00622">
    <property type="entry name" value="SPRY"/>
    <property type="match status" value="1"/>
</dbReference>
<dbReference type="PROSITE" id="PS50188">
    <property type="entry name" value="B302_SPRY"/>
    <property type="match status" value="1"/>
</dbReference>
<sequence length="868" mass="96960">MGKLNPKKLKVAELKVELEARNIPITKGLKKADLVTLLMSAIESEEEGAGEESMMSEEDPDASTIAENDSQTEDEASILIEPKQPEEDNMQEKLEQPEEITQEKPEETAAFTQESEKVAEEPEAINAAPEISELTEMEPPKEEEEPEHTESEIAQSKSVSQQEEQMETEPTHQEEPAVQNEPESAVIETPDEGFGSAPTGDEASQEEEPTAVVDKNDEEEQPKDSTADSIVDSEKAEESESSVQENGGKGEPQAQAEGKDHKEEKREESISSEGDQSSRKRRHDDDRQRRYEERYAPPPEEPEEEFDDTLVVFDKYNSDLNMKLHRDRLTGQPLTLEGFAYLWAGSRATYGVKAGKICYECKLAEEHSVRHLPSHEKNRHLVRLGWSLNHSSMLLGEEKLSFAYCGTAKAVTNKTSVDFGETFTEGDVIGCYLDLTGEENISFIFTKNGKSLGVAFAVEKSDFNDAAIFPHVLCKNTTVEMNFGKKETPFFPHPEGLEDYEFIATIPLDERVRGTVGPSTRKDCEVLMLCGLPGSGKTYYASKHANENPDKNYCILGTNALITRMQVTGLQGTPSRDILMQHASSCLTRLFQVACRKKRNFILDQTNVYSSAQRRKMRPFEGFHRKAIVIVPTDEEFKTRIEKRTKDEGKDIPDIAVYEMKANFAFPEVGDLFEEIIFSELDQEEASKLIEEYRKRCQTERASGSGGGGGFGAFGGANRFGSQRGGFRDGDNNRRNYGGGGGNWNQNKGNWQQNRNFGGGRGGYQAGNRGGYGGNRSGTGGGGFNRNNNRQQQNRNYGNQQNRSNYNQNRNNQQSGRGGGNRNQSSYSYQHQAYQQQTAQIAAQVQRNQQNQSQQSSHNTQAYNPQSQ</sequence>
<proteinExistence type="predicted"/>
<feature type="compositionally biased region" description="Gly residues" evidence="3">
    <location>
        <begin position="757"/>
        <end position="784"/>
    </location>
</feature>
<keyword evidence="2" id="KW-0539">Nucleus</keyword>
<dbReference type="SUPFAM" id="SSF52540">
    <property type="entry name" value="P-loop containing nucleoside triphosphate hydrolases"/>
    <property type="match status" value="1"/>
</dbReference>
<dbReference type="InterPro" id="IPR003877">
    <property type="entry name" value="SPRY_dom"/>
</dbReference>
<feature type="compositionally biased region" description="Low complexity" evidence="3">
    <location>
        <begin position="785"/>
        <end position="815"/>
    </location>
</feature>
<evidence type="ECO:0000313" key="6">
    <source>
        <dbReference type="Proteomes" id="UP001642483"/>
    </source>
</evidence>
<dbReference type="InterPro" id="IPR001870">
    <property type="entry name" value="B30.2/SPRY"/>
</dbReference>
<accession>A0ABP0FEF4</accession>
<feature type="compositionally biased region" description="Low complexity" evidence="3">
    <location>
        <begin position="822"/>
        <end position="862"/>
    </location>
</feature>
<feature type="non-terminal residue" evidence="5">
    <location>
        <position position="868"/>
    </location>
</feature>
<dbReference type="Gene3D" id="1.10.720.30">
    <property type="entry name" value="SAP domain"/>
    <property type="match status" value="1"/>
</dbReference>
<feature type="region of interest" description="Disordered" evidence="3">
    <location>
        <begin position="700"/>
        <end position="868"/>
    </location>
</feature>
<evidence type="ECO:0000313" key="5">
    <source>
        <dbReference type="EMBL" id="CAK8678068.1"/>
    </source>
</evidence>
<feature type="domain" description="B30.2/SPRY" evidence="4">
    <location>
        <begin position="291"/>
        <end position="488"/>
    </location>
</feature>
<feature type="region of interest" description="Disordered" evidence="3">
    <location>
        <begin position="43"/>
        <end position="305"/>
    </location>
</feature>
<feature type="compositionally biased region" description="Polar residues" evidence="3">
    <location>
        <begin position="153"/>
        <end position="163"/>
    </location>
</feature>
<evidence type="ECO:0000256" key="3">
    <source>
        <dbReference type="SAM" id="MobiDB-lite"/>
    </source>
</evidence>
<keyword evidence="6" id="KW-1185">Reference proteome</keyword>
<organism evidence="5 6">
    <name type="scientific">Clavelina lepadiformis</name>
    <name type="common">Light-bulb sea squirt</name>
    <name type="synonym">Ascidia lepadiformis</name>
    <dbReference type="NCBI Taxonomy" id="159417"/>
    <lineage>
        <taxon>Eukaryota</taxon>
        <taxon>Metazoa</taxon>
        <taxon>Chordata</taxon>
        <taxon>Tunicata</taxon>
        <taxon>Ascidiacea</taxon>
        <taxon>Aplousobranchia</taxon>
        <taxon>Clavelinidae</taxon>
        <taxon>Clavelina</taxon>
    </lineage>
</organism>
<feature type="compositionally biased region" description="Basic and acidic residues" evidence="3">
    <location>
        <begin position="283"/>
        <end position="295"/>
    </location>
</feature>
<feature type="compositionally biased region" description="Basic and acidic residues" evidence="3">
    <location>
        <begin position="83"/>
        <end position="107"/>
    </location>
</feature>
<feature type="compositionally biased region" description="Acidic residues" evidence="3">
    <location>
        <begin position="43"/>
        <end position="61"/>
    </location>
</feature>
<dbReference type="InterPro" id="IPR027417">
    <property type="entry name" value="P-loop_NTPase"/>
</dbReference>
<dbReference type="InterPro" id="IPR013320">
    <property type="entry name" value="ConA-like_dom_sf"/>
</dbReference>
<dbReference type="SUPFAM" id="SSF49899">
    <property type="entry name" value="Concanavalin A-like lectins/glucanases"/>
    <property type="match status" value="1"/>
</dbReference>
<feature type="compositionally biased region" description="Gly residues" evidence="3">
    <location>
        <begin position="704"/>
        <end position="715"/>
    </location>
</feature>
<name>A0ABP0FEF4_CLALP</name>
<dbReference type="PANTHER" id="PTHR12381:SF56">
    <property type="entry name" value="B30.2_SPRY DOMAIN-CONTAINING PROTEIN-RELATED"/>
    <property type="match status" value="1"/>
</dbReference>
<dbReference type="InterPro" id="IPR035778">
    <property type="entry name" value="SPRY_hnRNP_U"/>
</dbReference>
<gene>
    <name evidence="5" type="ORF">CVLEPA_LOCUS8026</name>
</gene>
<dbReference type="InterPro" id="IPR043136">
    <property type="entry name" value="B30.2/SPRY_sf"/>
</dbReference>
<dbReference type="Proteomes" id="UP001642483">
    <property type="component" value="Unassembled WGS sequence"/>
</dbReference>
<feature type="compositionally biased region" description="Low complexity" evidence="3">
    <location>
        <begin position="744"/>
        <end position="756"/>
    </location>
</feature>
<dbReference type="SMART" id="SM00449">
    <property type="entry name" value="SPRY"/>
    <property type="match status" value="1"/>
</dbReference>
<reference evidence="5 6" key="1">
    <citation type="submission" date="2024-02" db="EMBL/GenBank/DDBJ databases">
        <authorList>
            <person name="Daric V."/>
            <person name="Darras S."/>
        </authorList>
    </citation>
    <scope>NUCLEOTIDE SEQUENCE [LARGE SCALE GENOMIC DNA]</scope>
</reference>